<dbReference type="RefSeq" id="XP_025569162.1">
    <property type="nucleotide sequence ID" value="XM_025721837.1"/>
</dbReference>
<reference evidence="1 2" key="1">
    <citation type="submission" date="2018-02" db="EMBL/GenBank/DDBJ databases">
        <title>The genomes of Aspergillus section Nigri reveals drivers in fungal speciation.</title>
        <authorList>
            <consortium name="DOE Joint Genome Institute"/>
            <person name="Vesth T.C."/>
            <person name="Nybo J."/>
            <person name="Theobald S."/>
            <person name="Brandl J."/>
            <person name="Frisvad J.C."/>
            <person name="Nielsen K.F."/>
            <person name="Lyhne E.K."/>
            <person name="Kogle M.E."/>
            <person name="Kuo A."/>
            <person name="Riley R."/>
            <person name="Clum A."/>
            <person name="Nolan M."/>
            <person name="Lipzen A."/>
            <person name="Salamov A."/>
            <person name="Henrissat B."/>
            <person name="Wiebenga A."/>
            <person name="De vries R.P."/>
            <person name="Grigoriev I.V."/>
            <person name="Mortensen U.H."/>
            <person name="Andersen M.R."/>
            <person name="Baker S.E."/>
        </authorList>
    </citation>
    <scope>NUCLEOTIDE SEQUENCE [LARGE SCALE GENOMIC DNA]</scope>
    <source>
        <strain evidence="1 2">CBS 121593</strain>
    </source>
</reference>
<sequence length="179" mass="19794">MASITPIHAQAITQKPPATKPSRIAAIAFDTQLIAISAGWRLYLYLVDILPFQAAYARAHARSSTTLPPPSRDQPSQDLAQQQFQFTATDMALFHHLLTSIELTGWSPRAQQELCRPGFAHHFVLRLLLAFAGFHIVQTPDLANSPYMGLHTGLLYRGRPPFGYRGARDQHAGAANQPQ</sequence>
<proteinExistence type="predicted"/>
<dbReference type="OrthoDB" id="5226580at2759"/>
<dbReference type="GeneID" id="37226702"/>
<keyword evidence="2" id="KW-1185">Reference proteome</keyword>
<accession>A0A395GHP6</accession>
<organism evidence="1 2">
    <name type="scientific">Aspergillus ibericus CBS 121593</name>
    <dbReference type="NCBI Taxonomy" id="1448316"/>
    <lineage>
        <taxon>Eukaryota</taxon>
        <taxon>Fungi</taxon>
        <taxon>Dikarya</taxon>
        <taxon>Ascomycota</taxon>
        <taxon>Pezizomycotina</taxon>
        <taxon>Eurotiomycetes</taxon>
        <taxon>Eurotiomycetidae</taxon>
        <taxon>Eurotiales</taxon>
        <taxon>Aspergillaceae</taxon>
        <taxon>Aspergillus</taxon>
        <taxon>Aspergillus subgen. Circumdati</taxon>
    </lineage>
</organism>
<protein>
    <submittedName>
        <fullName evidence="1">Uncharacterized protein</fullName>
    </submittedName>
</protein>
<evidence type="ECO:0000313" key="2">
    <source>
        <dbReference type="Proteomes" id="UP000249402"/>
    </source>
</evidence>
<gene>
    <name evidence="1" type="ORF">BO80DRAFT_450750</name>
</gene>
<evidence type="ECO:0000313" key="1">
    <source>
        <dbReference type="EMBL" id="RAK94834.1"/>
    </source>
</evidence>
<dbReference type="AlphaFoldDB" id="A0A395GHP6"/>
<dbReference type="EMBL" id="KZ824517">
    <property type="protein sequence ID" value="RAK94834.1"/>
    <property type="molecule type" value="Genomic_DNA"/>
</dbReference>
<dbReference type="Proteomes" id="UP000249402">
    <property type="component" value="Unassembled WGS sequence"/>
</dbReference>
<name>A0A395GHP6_9EURO</name>
<dbReference type="VEuPathDB" id="FungiDB:BO80DRAFT_450750"/>